<keyword evidence="5" id="KW-0319">Glycerol metabolism</keyword>
<dbReference type="SUPFAM" id="SSF51905">
    <property type="entry name" value="FAD/NAD(P)-binding domain"/>
    <property type="match status" value="1"/>
</dbReference>
<dbReference type="GO" id="GO:0046168">
    <property type="term" value="P:glycerol-3-phosphate catabolic process"/>
    <property type="evidence" value="ECO:0007669"/>
    <property type="project" value="TreeGrafter"/>
</dbReference>
<evidence type="ECO:0000256" key="8">
    <source>
        <dbReference type="ARBA" id="ARBA00049055"/>
    </source>
</evidence>
<dbReference type="InterPro" id="IPR036188">
    <property type="entry name" value="FAD/NAD-bd_sf"/>
</dbReference>
<evidence type="ECO:0000256" key="5">
    <source>
        <dbReference type="ARBA" id="ARBA00022798"/>
    </source>
</evidence>
<evidence type="ECO:0000256" key="6">
    <source>
        <dbReference type="ARBA" id="ARBA00022827"/>
    </source>
</evidence>
<feature type="domain" description="Alpha-glycerophosphate oxidase C-terminal" evidence="11">
    <location>
        <begin position="407"/>
        <end position="538"/>
    </location>
</feature>
<evidence type="ECO:0000313" key="12">
    <source>
        <dbReference type="EMBL" id="ASJ55806.1"/>
    </source>
</evidence>
<dbReference type="GO" id="GO:0009331">
    <property type="term" value="C:glycerol-3-phosphate dehydrogenase (FAD) complex"/>
    <property type="evidence" value="ECO:0007669"/>
    <property type="project" value="UniProtKB-UniRule"/>
</dbReference>
<evidence type="ECO:0000256" key="3">
    <source>
        <dbReference type="ARBA" id="ARBA00007330"/>
    </source>
</evidence>
<accession>A0A220ML01</accession>
<dbReference type="GO" id="GO:0004368">
    <property type="term" value="F:glycerol-3-phosphate dehydrogenase (quinone) activity"/>
    <property type="evidence" value="ECO:0007669"/>
    <property type="project" value="UniProtKB-EC"/>
</dbReference>
<dbReference type="UniPathway" id="UPA00618">
    <property type="reaction ID" value="UER00674"/>
</dbReference>
<dbReference type="EMBL" id="CP018145">
    <property type="protein sequence ID" value="ASJ55806.1"/>
    <property type="molecule type" value="Genomic_DNA"/>
</dbReference>
<dbReference type="Pfam" id="PF16901">
    <property type="entry name" value="DAO_C"/>
    <property type="match status" value="1"/>
</dbReference>
<dbReference type="Pfam" id="PF01266">
    <property type="entry name" value="DAO"/>
    <property type="match status" value="1"/>
</dbReference>
<dbReference type="Gene3D" id="3.30.9.10">
    <property type="entry name" value="D-Amino Acid Oxidase, subunit A, domain 2"/>
    <property type="match status" value="1"/>
</dbReference>
<dbReference type="InterPro" id="IPR031656">
    <property type="entry name" value="DAO_C"/>
</dbReference>
<dbReference type="InterPro" id="IPR038299">
    <property type="entry name" value="DAO_C_sf"/>
</dbReference>
<dbReference type="SUPFAM" id="SSF54373">
    <property type="entry name" value="FAD-linked reductases, C-terminal domain"/>
    <property type="match status" value="1"/>
</dbReference>
<protein>
    <recommendedName>
        <fullName evidence="9">Glycerol-3-phosphate dehydrogenase</fullName>
        <ecNumber evidence="9">1.1.5.3</ecNumber>
    </recommendedName>
</protein>
<evidence type="ECO:0000256" key="4">
    <source>
        <dbReference type="ARBA" id="ARBA00022630"/>
    </source>
</evidence>
<dbReference type="PANTHER" id="PTHR11985:SF35">
    <property type="entry name" value="ANAEROBIC GLYCEROL-3-PHOSPHATE DEHYDROGENASE SUBUNIT A"/>
    <property type="match status" value="1"/>
</dbReference>
<dbReference type="PROSITE" id="PS00977">
    <property type="entry name" value="FAD_G3PDH_1"/>
    <property type="match status" value="1"/>
</dbReference>
<keyword evidence="7 9" id="KW-0560">Oxidoreductase</keyword>
<gene>
    <name evidence="12" type="ORF">BP422_20955</name>
</gene>
<evidence type="ECO:0000313" key="13">
    <source>
        <dbReference type="Proteomes" id="UP000197781"/>
    </source>
</evidence>
<dbReference type="AlphaFoldDB" id="A0A220ML01"/>
<dbReference type="GO" id="GO:0019563">
    <property type="term" value="P:glycerol catabolic process"/>
    <property type="evidence" value="ECO:0007669"/>
    <property type="project" value="UniProtKB-UniPathway"/>
</dbReference>
<evidence type="ECO:0000256" key="9">
    <source>
        <dbReference type="RuleBase" id="RU361217"/>
    </source>
</evidence>
<evidence type="ECO:0000256" key="7">
    <source>
        <dbReference type="ARBA" id="ARBA00023002"/>
    </source>
</evidence>
<proteinExistence type="inferred from homology"/>
<evidence type="ECO:0000259" key="11">
    <source>
        <dbReference type="Pfam" id="PF16901"/>
    </source>
</evidence>
<dbReference type="Gene3D" id="3.50.50.60">
    <property type="entry name" value="FAD/NAD(P)-binding domain"/>
    <property type="match status" value="1"/>
</dbReference>
<name>A0A220ML01_9BACL</name>
<comment type="pathway">
    <text evidence="2">Polyol metabolism; glycerol degradation via glycerol kinase pathway; glycerone phosphate from sn-glycerol 3-phosphate (aerobic route): step 1/1.</text>
</comment>
<dbReference type="InterPro" id="IPR000447">
    <property type="entry name" value="G3P_DH_FAD-dep"/>
</dbReference>
<dbReference type="InterPro" id="IPR006076">
    <property type="entry name" value="FAD-dep_OxRdtase"/>
</dbReference>
<dbReference type="RefSeq" id="WP_088909432.1">
    <property type="nucleotide sequence ID" value="NZ_CP018145.1"/>
</dbReference>
<comment type="cofactor">
    <cofactor evidence="1 9">
        <name>FAD</name>
        <dbReference type="ChEBI" id="CHEBI:57692"/>
    </cofactor>
</comment>
<dbReference type="PRINTS" id="PR01001">
    <property type="entry name" value="FADG3PDH"/>
</dbReference>
<dbReference type="PANTHER" id="PTHR11985">
    <property type="entry name" value="GLYCEROL-3-PHOSPHATE DEHYDROGENASE"/>
    <property type="match status" value="1"/>
</dbReference>
<dbReference type="Proteomes" id="UP000197781">
    <property type="component" value="Chromosome"/>
</dbReference>
<dbReference type="KEGG" id="bfm:BP422_20955"/>
<keyword evidence="4 9" id="KW-0285">Flavoprotein</keyword>
<evidence type="ECO:0000259" key="10">
    <source>
        <dbReference type="Pfam" id="PF01266"/>
    </source>
</evidence>
<dbReference type="Gene3D" id="1.10.8.870">
    <property type="entry name" value="Alpha-glycerophosphate oxidase, cap domain"/>
    <property type="match status" value="1"/>
</dbReference>
<comment type="similarity">
    <text evidence="3 9">Belongs to the FAD-dependent glycerol-3-phosphate dehydrogenase family.</text>
</comment>
<reference evidence="12 13" key="1">
    <citation type="submission" date="2016-11" db="EMBL/GenBank/DDBJ databases">
        <authorList>
            <person name="Jaros S."/>
            <person name="Januszkiewicz K."/>
            <person name="Wedrychowicz H."/>
        </authorList>
    </citation>
    <scope>NUCLEOTIDE SEQUENCE [LARGE SCALE GENOMIC DNA]</scope>
    <source>
        <strain evidence="12 13">NF2</strain>
    </source>
</reference>
<comment type="catalytic activity">
    <reaction evidence="8 9">
        <text>a quinone + sn-glycerol 3-phosphate = dihydroxyacetone phosphate + a quinol</text>
        <dbReference type="Rhea" id="RHEA:18977"/>
        <dbReference type="ChEBI" id="CHEBI:24646"/>
        <dbReference type="ChEBI" id="CHEBI:57597"/>
        <dbReference type="ChEBI" id="CHEBI:57642"/>
        <dbReference type="ChEBI" id="CHEBI:132124"/>
        <dbReference type="EC" id="1.1.5.3"/>
    </reaction>
</comment>
<keyword evidence="6" id="KW-0274">FAD</keyword>
<feature type="domain" description="FAD dependent oxidoreductase" evidence="10">
    <location>
        <begin position="25"/>
        <end position="353"/>
    </location>
</feature>
<evidence type="ECO:0000256" key="2">
    <source>
        <dbReference type="ARBA" id="ARBA00004977"/>
    </source>
</evidence>
<organism evidence="12 13">
    <name type="scientific">Brevibacillus formosus</name>
    <dbReference type="NCBI Taxonomy" id="54913"/>
    <lineage>
        <taxon>Bacteria</taxon>
        <taxon>Bacillati</taxon>
        <taxon>Bacillota</taxon>
        <taxon>Bacilli</taxon>
        <taxon>Bacillales</taxon>
        <taxon>Paenibacillaceae</taxon>
        <taxon>Brevibacillus</taxon>
    </lineage>
</organism>
<sequence>MNDQHALSSSQRQACLDKMANKQLDLLVIGGGVTGAGIALDAAARGLSVGLVEKQDFAAGTSSRSTKLVHGGLRYLKQGDVQLVREVGRERAILYRNAPHIVIPEKMILPIVKNGTYGKLATSIGLYVYDVLAGVERKERRIMLNKQKTVEAEPLLRRDILKGGGLYFEYRTDDARLTVEVMKTASSHGALCVNYTEATGFIYENGKVIGISAKDLLTGTEYSLHAKKIVNAAGPWVDQLREKDHSLYGKRLHLTKGVHLVVPYNRLPLKQAVYFDVSDGRMLFAIPRNNSTYIGTTDTNYKGVLERPTVTREDMEYVLNAANEMFPSVKLTEQDVSSSWAGLRPLIHEDGKSPSELSRKDEIFYSKSGLITIAGGKLTGFRKMAERIVDVVVKQLTEEEGRAFGACQTDKIVLSGGKFDSAAKIPVFVKAQAERLRQWGITEEQIRVLVGKYGSNSEQIVTMCQELLSQNAQNVSPIEALLKAELRYAVEAEMVMTMSDFLIRRSGRLFFERDTLEPVYRMVGEELAHVLQWSNERKEHEIKAFEEEYHLAKTFQ</sequence>
<dbReference type="EC" id="1.1.5.3" evidence="9"/>
<evidence type="ECO:0000256" key="1">
    <source>
        <dbReference type="ARBA" id="ARBA00001974"/>
    </source>
</evidence>